<evidence type="ECO:0000259" key="2">
    <source>
        <dbReference type="Pfam" id="PF18036"/>
    </source>
</evidence>
<keyword evidence="4" id="KW-1185">Reference proteome</keyword>
<gene>
    <name evidence="3" type="ORF">MUK42_24259</name>
</gene>
<feature type="compositionally biased region" description="Acidic residues" evidence="1">
    <location>
        <begin position="209"/>
        <end position="220"/>
    </location>
</feature>
<feature type="domain" description="SNRNP25 ubiquitin-like" evidence="2">
    <location>
        <begin position="69"/>
        <end position="155"/>
    </location>
</feature>
<dbReference type="GO" id="GO:0000398">
    <property type="term" value="P:mRNA splicing, via spliceosome"/>
    <property type="evidence" value="ECO:0007669"/>
    <property type="project" value="InterPro"/>
</dbReference>
<dbReference type="InterPro" id="IPR039690">
    <property type="entry name" value="SNRNP25"/>
</dbReference>
<dbReference type="PANTHER" id="PTHR14942:SF9">
    <property type="entry name" value="OS02G0188500 PROTEIN"/>
    <property type="match status" value="1"/>
</dbReference>
<dbReference type="Proteomes" id="UP001055439">
    <property type="component" value="Chromosome 1"/>
</dbReference>
<dbReference type="OrthoDB" id="72819at2759"/>
<dbReference type="CDD" id="cd17058">
    <property type="entry name" value="Ubl_SNRNP25"/>
    <property type="match status" value="1"/>
</dbReference>
<name>A0A9E7EBQ9_9LILI</name>
<sequence>MVWMRSDVACCMGLPRSLSQSAGSPLIPDAGAAGSNPSADGDLGIRVSPRGHRRHNSFSYFRLPTDPLLRLSVVKLDGSSFDVQIAKTACVGDLKEAIEELFSQPSKDGSCIISWSHVWGHFCLSYNEYTLTNDKACLRNFGIKDGDQLHFIRHLSLNHGPSEGSLKNHGTDSIQHRKSLTGSKVLNEVAVKDKNRDHEGVASSQFVDEQNDDDDDDDDNQIGRIEVKLRRLFRGLFPYAKLGTSQDDEYSKVS</sequence>
<organism evidence="3 4">
    <name type="scientific">Musa troglodytarum</name>
    <name type="common">fe'i banana</name>
    <dbReference type="NCBI Taxonomy" id="320322"/>
    <lineage>
        <taxon>Eukaryota</taxon>
        <taxon>Viridiplantae</taxon>
        <taxon>Streptophyta</taxon>
        <taxon>Embryophyta</taxon>
        <taxon>Tracheophyta</taxon>
        <taxon>Spermatophyta</taxon>
        <taxon>Magnoliopsida</taxon>
        <taxon>Liliopsida</taxon>
        <taxon>Zingiberales</taxon>
        <taxon>Musaceae</taxon>
        <taxon>Musa</taxon>
    </lineage>
</organism>
<accession>A0A9E7EBQ9</accession>
<dbReference type="InterPro" id="IPR040610">
    <property type="entry name" value="SNRNP25_ubiquitin"/>
</dbReference>
<reference evidence="3" key="1">
    <citation type="submission" date="2022-05" db="EMBL/GenBank/DDBJ databases">
        <title>The Musa troglodytarum L. genome provides insights into the mechanism of non-climacteric behaviour and enrichment of carotenoids.</title>
        <authorList>
            <person name="Wang J."/>
        </authorList>
    </citation>
    <scope>NUCLEOTIDE SEQUENCE</scope>
    <source>
        <tissue evidence="3">Leaf</tissue>
    </source>
</reference>
<dbReference type="Gene3D" id="3.10.20.90">
    <property type="entry name" value="Phosphatidylinositol 3-kinase Catalytic Subunit, Chain A, domain 1"/>
    <property type="match status" value="1"/>
</dbReference>
<dbReference type="Pfam" id="PF18036">
    <property type="entry name" value="Ubiquitin_4"/>
    <property type="match status" value="1"/>
</dbReference>
<feature type="compositionally biased region" description="Basic and acidic residues" evidence="1">
    <location>
        <begin position="191"/>
        <end position="200"/>
    </location>
</feature>
<dbReference type="SUPFAM" id="SSF54236">
    <property type="entry name" value="Ubiquitin-like"/>
    <property type="match status" value="1"/>
</dbReference>
<dbReference type="EMBL" id="CP097502">
    <property type="protein sequence ID" value="URD74001.1"/>
    <property type="molecule type" value="Genomic_DNA"/>
</dbReference>
<dbReference type="AlphaFoldDB" id="A0A9E7EBQ9"/>
<evidence type="ECO:0000313" key="4">
    <source>
        <dbReference type="Proteomes" id="UP001055439"/>
    </source>
</evidence>
<evidence type="ECO:0000256" key="1">
    <source>
        <dbReference type="SAM" id="MobiDB-lite"/>
    </source>
</evidence>
<feature type="region of interest" description="Disordered" evidence="1">
    <location>
        <begin position="191"/>
        <end position="221"/>
    </location>
</feature>
<proteinExistence type="predicted"/>
<dbReference type="InterPro" id="IPR029071">
    <property type="entry name" value="Ubiquitin-like_domsf"/>
</dbReference>
<protein>
    <recommendedName>
        <fullName evidence="2">SNRNP25 ubiquitin-like domain-containing protein</fullName>
    </recommendedName>
</protein>
<evidence type="ECO:0000313" key="3">
    <source>
        <dbReference type="EMBL" id="URD74001.1"/>
    </source>
</evidence>
<dbReference type="PANTHER" id="PTHR14942">
    <property type="entry name" value="U11/U12 SMALL NUCLEAR RIBONUCLEOPROTEIN 25 KDA PROTEIN"/>
    <property type="match status" value="1"/>
</dbReference>